<name>A0ABV3P0X5_9ENTR</name>
<dbReference type="EMBL" id="JBFMVT010000002">
    <property type="protein sequence ID" value="MEW7315105.1"/>
    <property type="molecule type" value="Genomic_DNA"/>
</dbReference>
<accession>A0ABV3P0X5</accession>
<dbReference type="Gene3D" id="3.40.1000.10">
    <property type="entry name" value="Mog1/PsbP, alpha/beta/alpha sandwich"/>
    <property type="match status" value="1"/>
</dbReference>
<protein>
    <submittedName>
        <fullName evidence="1">DcrB-related protein</fullName>
    </submittedName>
</protein>
<sequence>MKPYQINEGTFSLPDDIGGQDSTLNIFRHSTDNTVLMVARGAIPAGRSFEDELESQWAQLWARVERVQSTPKTRVLLPCSPGVDAWQTDCHFRQGGHIQYQRQLALHLPHKSQMLIFTHTSQIPFTQVQNQYWQRLCETLCLAKRAEAAHG</sequence>
<evidence type="ECO:0000313" key="1">
    <source>
        <dbReference type="EMBL" id="MEW7315105.1"/>
    </source>
</evidence>
<reference evidence="1 2" key="1">
    <citation type="submission" date="2024-07" db="EMBL/GenBank/DDBJ databases">
        <authorList>
            <person name="Wang L."/>
        </authorList>
    </citation>
    <scope>NUCLEOTIDE SEQUENCE [LARGE SCALE GENOMIC DNA]</scope>
    <source>
        <strain evidence="1 2">WL359</strain>
    </source>
</reference>
<organism evidence="1 2">
    <name type="scientific">Buttiauxella gaviniae</name>
    <dbReference type="NCBI Taxonomy" id="82990"/>
    <lineage>
        <taxon>Bacteria</taxon>
        <taxon>Pseudomonadati</taxon>
        <taxon>Pseudomonadota</taxon>
        <taxon>Gammaproteobacteria</taxon>
        <taxon>Enterobacterales</taxon>
        <taxon>Enterobacteriaceae</taxon>
        <taxon>Buttiauxella</taxon>
    </lineage>
</organism>
<dbReference type="Pfam" id="PF08786">
    <property type="entry name" value="DcrB"/>
    <property type="match status" value="1"/>
</dbReference>
<dbReference type="RefSeq" id="WP_367597107.1">
    <property type="nucleotide sequence ID" value="NZ_JBFMVT010000002.1"/>
</dbReference>
<dbReference type="SUPFAM" id="SSF55724">
    <property type="entry name" value="Mog1p/PsbP-like"/>
    <property type="match status" value="1"/>
</dbReference>
<gene>
    <name evidence="1" type="ORF">AB1E22_20750</name>
</gene>
<dbReference type="InterPro" id="IPR016123">
    <property type="entry name" value="Mog1/PsbP_a/b/a-sand"/>
</dbReference>
<dbReference type="InterPro" id="IPR014894">
    <property type="entry name" value="DcrB/EagT6"/>
</dbReference>
<proteinExistence type="predicted"/>
<comment type="caution">
    <text evidence="1">The sequence shown here is derived from an EMBL/GenBank/DDBJ whole genome shotgun (WGS) entry which is preliminary data.</text>
</comment>
<evidence type="ECO:0000313" key="2">
    <source>
        <dbReference type="Proteomes" id="UP001555342"/>
    </source>
</evidence>
<dbReference type="Proteomes" id="UP001555342">
    <property type="component" value="Unassembled WGS sequence"/>
</dbReference>
<keyword evidence="2" id="KW-1185">Reference proteome</keyword>